<dbReference type="OrthoDB" id="43862at2"/>
<dbReference type="GO" id="GO:0008757">
    <property type="term" value="F:S-adenosylmethionine-dependent methyltransferase activity"/>
    <property type="evidence" value="ECO:0007669"/>
    <property type="project" value="InterPro"/>
</dbReference>
<name>A0A1E5LE83_9BACI</name>
<comment type="caution">
    <text evidence="5">The sequence shown here is derived from an EMBL/GenBank/DDBJ whole genome shotgun (WGS) entry which is preliminary data.</text>
</comment>
<evidence type="ECO:0000313" key="5">
    <source>
        <dbReference type="EMBL" id="OEH92382.1"/>
    </source>
</evidence>
<dbReference type="PROSITE" id="PS01184">
    <property type="entry name" value="UBIE_2"/>
    <property type="match status" value="1"/>
</dbReference>
<dbReference type="InterPro" id="IPR013216">
    <property type="entry name" value="Methyltransf_11"/>
</dbReference>
<dbReference type="InterPro" id="IPR023576">
    <property type="entry name" value="UbiE/COQ5_MeTrFase_CS"/>
</dbReference>
<evidence type="ECO:0000256" key="2">
    <source>
        <dbReference type="ARBA" id="ARBA00022679"/>
    </source>
</evidence>
<dbReference type="AlphaFoldDB" id="A0A1E5LE83"/>
<feature type="domain" description="Methyltransferase type 11" evidence="4">
    <location>
        <begin position="41"/>
        <end position="135"/>
    </location>
</feature>
<dbReference type="InterPro" id="IPR050447">
    <property type="entry name" value="Erg6_SMT_methyltransf"/>
</dbReference>
<proteinExistence type="predicted"/>
<dbReference type="CDD" id="cd02440">
    <property type="entry name" value="AdoMet_MTases"/>
    <property type="match status" value="1"/>
</dbReference>
<sequence>MTHSYIDMLASFGVHSAHPGGIDFSKQCLKNEQIDEQSVILDAGCGLCETSAWMADNFDCEIYALDNHKHMLERAKSLLPKELSSINLVNGSVEKMPFSDETFDLVLSESTASFTNTSETLSEYYRVLKPGGTLLAIEMTNSEADNDIIRDYKSFYHINELYSKTEWVDALTNAGFSSIVASPVPPNKGFTQLSPSENIPAEHIQLLNHHQNLVEKSNNKIVGYLYRSKKSSKS</sequence>
<accession>A0A1E5LE83</accession>
<keyword evidence="3" id="KW-0949">S-adenosyl-L-methionine</keyword>
<gene>
    <name evidence="5" type="ORF">BFG57_16195</name>
</gene>
<dbReference type="InterPro" id="IPR029063">
    <property type="entry name" value="SAM-dependent_MTases_sf"/>
</dbReference>
<dbReference type="PANTHER" id="PTHR44068">
    <property type="entry name" value="ZGC:194242"/>
    <property type="match status" value="1"/>
</dbReference>
<dbReference type="SUPFAM" id="SSF53335">
    <property type="entry name" value="S-adenosyl-L-methionine-dependent methyltransferases"/>
    <property type="match status" value="1"/>
</dbReference>
<dbReference type="STRING" id="1305675.BFG57_16195"/>
<organism evidence="5 6">
    <name type="scientific">Bacillus solimangrovi</name>
    <dbReference type="NCBI Taxonomy" id="1305675"/>
    <lineage>
        <taxon>Bacteria</taxon>
        <taxon>Bacillati</taxon>
        <taxon>Bacillota</taxon>
        <taxon>Bacilli</taxon>
        <taxon>Bacillales</taxon>
        <taxon>Bacillaceae</taxon>
        <taxon>Bacillus</taxon>
    </lineage>
</organism>
<dbReference type="PANTHER" id="PTHR44068:SF11">
    <property type="entry name" value="GERANYL DIPHOSPHATE 2-C-METHYLTRANSFERASE"/>
    <property type="match status" value="1"/>
</dbReference>
<dbReference type="EMBL" id="MJEH01000030">
    <property type="protein sequence ID" value="OEH92382.1"/>
    <property type="molecule type" value="Genomic_DNA"/>
</dbReference>
<dbReference type="GO" id="GO:0032259">
    <property type="term" value="P:methylation"/>
    <property type="evidence" value="ECO:0007669"/>
    <property type="project" value="UniProtKB-KW"/>
</dbReference>
<evidence type="ECO:0000256" key="1">
    <source>
        <dbReference type="ARBA" id="ARBA00022603"/>
    </source>
</evidence>
<dbReference type="RefSeq" id="WP_069717598.1">
    <property type="nucleotide sequence ID" value="NZ_MJEH01000030.1"/>
</dbReference>
<keyword evidence="1" id="KW-0489">Methyltransferase</keyword>
<dbReference type="Pfam" id="PF08241">
    <property type="entry name" value="Methyltransf_11"/>
    <property type="match status" value="1"/>
</dbReference>
<reference evidence="5 6" key="1">
    <citation type="submission" date="2016-08" db="EMBL/GenBank/DDBJ databases">
        <title>Genome of Bacillus solimangrovi GH2-4.</title>
        <authorList>
            <person name="Lim S."/>
            <person name="Kim B.-C."/>
        </authorList>
    </citation>
    <scope>NUCLEOTIDE SEQUENCE [LARGE SCALE GENOMIC DNA]</scope>
    <source>
        <strain evidence="5 6">GH2-4</strain>
    </source>
</reference>
<evidence type="ECO:0000259" key="4">
    <source>
        <dbReference type="Pfam" id="PF08241"/>
    </source>
</evidence>
<keyword evidence="6" id="KW-1185">Reference proteome</keyword>
<protein>
    <recommendedName>
        <fullName evidence="4">Methyltransferase type 11 domain-containing protein</fullName>
    </recommendedName>
</protein>
<evidence type="ECO:0000313" key="6">
    <source>
        <dbReference type="Proteomes" id="UP000095209"/>
    </source>
</evidence>
<keyword evidence="2" id="KW-0808">Transferase</keyword>
<evidence type="ECO:0000256" key="3">
    <source>
        <dbReference type="ARBA" id="ARBA00022691"/>
    </source>
</evidence>
<dbReference type="Proteomes" id="UP000095209">
    <property type="component" value="Unassembled WGS sequence"/>
</dbReference>
<dbReference type="Gene3D" id="3.40.50.150">
    <property type="entry name" value="Vaccinia Virus protein VP39"/>
    <property type="match status" value="1"/>
</dbReference>